<gene>
    <name evidence="2" type="ORF">Pan44_53380</name>
</gene>
<dbReference type="AlphaFoldDB" id="A0A517SMC1"/>
<dbReference type="KEGG" id="ccos:Pan44_53380"/>
<feature type="transmembrane region" description="Helical" evidence="1">
    <location>
        <begin position="9"/>
        <end position="31"/>
    </location>
</feature>
<keyword evidence="1" id="KW-0812">Transmembrane</keyword>
<proteinExistence type="predicted"/>
<protein>
    <recommendedName>
        <fullName evidence="4">Type II secretion system protein GspC N-terminal domain-containing protein</fullName>
    </recommendedName>
</protein>
<dbReference type="InParanoid" id="A0A517SMC1"/>
<keyword evidence="1" id="KW-1133">Transmembrane helix</keyword>
<accession>A0A517SMC1</accession>
<dbReference type="EMBL" id="CP036271">
    <property type="protein sequence ID" value="QDT57270.1"/>
    <property type="molecule type" value="Genomic_DNA"/>
</dbReference>
<organism evidence="2 3">
    <name type="scientific">Caulifigura coniformis</name>
    <dbReference type="NCBI Taxonomy" id="2527983"/>
    <lineage>
        <taxon>Bacteria</taxon>
        <taxon>Pseudomonadati</taxon>
        <taxon>Planctomycetota</taxon>
        <taxon>Planctomycetia</taxon>
        <taxon>Planctomycetales</taxon>
        <taxon>Planctomycetaceae</taxon>
        <taxon>Caulifigura</taxon>
    </lineage>
</organism>
<dbReference type="Proteomes" id="UP000315700">
    <property type="component" value="Chromosome"/>
</dbReference>
<evidence type="ECO:0000256" key="1">
    <source>
        <dbReference type="SAM" id="Phobius"/>
    </source>
</evidence>
<keyword evidence="3" id="KW-1185">Reference proteome</keyword>
<reference evidence="2 3" key="1">
    <citation type="submission" date="2019-02" db="EMBL/GenBank/DDBJ databases">
        <title>Deep-cultivation of Planctomycetes and their phenomic and genomic characterization uncovers novel biology.</title>
        <authorList>
            <person name="Wiegand S."/>
            <person name="Jogler M."/>
            <person name="Boedeker C."/>
            <person name="Pinto D."/>
            <person name="Vollmers J."/>
            <person name="Rivas-Marin E."/>
            <person name="Kohn T."/>
            <person name="Peeters S.H."/>
            <person name="Heuer A."/>
            <person name="Rast P."/>
            <person name="Oberbeckmann S."/>
            <person name="Bunk B."/>
            <person name="Jeske O."/>
            <person name="Meyerdierks A."/>
            <person name="Storesund J.E."/>
            <person name="Kallscheuer N."/>
            <person name="Luecker S."/>
            <person name="Lage O.M."/>
            <person name="Pohl T."/>
            <person name="Merkel B.J."/>
            <person name="Hornburger P."/>
            <person name="Mueller R.-W."/>
            <person name="Bruemmer F."/>
            <person name="Labrenz M."/>
            <person name="Spormann A.M."/>
            <person name="Op den Camp H."/>
            <person name="Overmann J."/>
            <person name="Amann R."/>
            <person name="Jetten M.S.M."/>
            <person name="Mascher T."/>
            <person name="Medema M.H."/>
            <person name="Devos D.P."/>
            <person name="Kaster A.-K."/>
            <person name="Ovreas L."/>
            <person name="Rohde M."/>
            <person name="Galperin M.Y."/>
            <person name="Jogler C."/>
        </authorList>
    </citation>
    <scope>NUCLEOTIDE SEQUENCE [LARGE SCALE GENOMIC DNA]</scope>
    <source>
        <strain evidence="2 3">Pan44</strain>
    </source>
</reference>
<evidence type="ECO:0000313" key="2">
    <source>
        <dbReference type="EMBL" id="QDT57270.1"/>
    </source>
</evidence>
<dbReference type="RefSeq" id="WP_145034639.1">
    <property type="nucleotide sequence ID" value="NZ_CP036271.1"/>
</dbReference>
<evidence type="ECO:0000313" key="3">
    <source>
        <dbReference type="Proteomes" id="UP000315700"/>
    </source>
</evidence>
<keyword evidence="1" id="KW-0472">Membrane</keyword>
<sequence length="171" mass="18885">MRGRQAKRWLGTAIVGELIAALLVGVLAWRWPIEDVAETEAVPKTTPLQVVTEMDDSALPTLTKATEAAKKILHRPLFDRPPVVAKPEPPRPPKKLRPGIKLIGTIADPSGNRGIFETTPEHTEVRRAGERFEQLPAVLVKRIDQEKALLQIESEDFEIAIVGAPIDEKTP</sequence>
<evidence type="ECO:0008006" key="4">
    <source>
        <dbReference type="Google" id="ProtNLM"/>
    </source>
</evidence>
<name>A0A517SMC1_9PLAN</name>